<gene>
    <name evidence="3" type="ORF">K402DRAFT_451602</name>
</gene>
<feature type="domain" description="Utp8 beta-propeller" evidence="2">
    <location>
        <begin position="29"/>
        <end position="371"/>
    </location>
</feature>
<organism evidence="3 4">
    <name type="scientific">Aulographum hederae CBS 113979</name>
    <dbReference type="NCBI Taxonomy" id="1176131"/>
    <lineage>
        <taxon>Eukaryota</taxon>
        <taxon>Fungi</taxon>
        <taxon>Dikarya</taxon>
        <taxon>Ascomycota</taxon>
        <taxon>Pezizomycotina</taxon>
        <taxon>Dothideomycetes</taxon>
        <taxon>Pleosporomycetidae</taxon>
        <taxon>Aulographales</taxon>
        <taxon>Aulographaceae</taxon>
    </lineage>
</organism>
<dbReference type="OrthoDB" id="5330858at2759"/>
<dbReference type="AlphaFoldDB" id="A0A6G1HAA4"/>
<dbReference type="Proteomes" id="UP000800041">
    <property type="component" value="Unassembled WGS sequence"/>
</dbReference>
<sequence length="998" mass="109227">MEVGVPQTLVSLSQPLDSTNGRVLASAIQSVSGSRKRKRSEIATSVDGEGISIHTIQEPRLIASYAVPPQAHFTAAPCSVFHKSKRQRPAQRFTYATTKASQDASTTQLHLFREQVPQNEDQVPFEAVQDLSFDSQVLSIDVLPAISPSDSFTTDHDVVVIHEDGSMDCRSADLAKERWKNSLRQLDRTSGGGSTRVEFASLTEAKSARKGLLKVRQDALAPLNTQEDGQRDNLEGIQVLCLITRQDGADDADRKLHVLSVRQRSTVSITDQRPPIQHLVTLSLPSSGVVVPSKIQLASQYLLHPASGILYHLQSGSITTYDLTGILPRISSIIPAQEAPFESIVRLSPHEILAASSRSWSVYDTKWGAIQNLQTDLSGLSQSRKRKSAEAAPVSTCARLISYVADIGTLVALHNNELISATVEYGQQGKTRKSGLLLNALGRGVQSAPPSEGHDSLVPLKRPLKTLMLATQRKRLWLDTIEKLDQLAADHDIRSFEETLAAYLKISYRKPRNDKSSKEATKPAAAESKSGANPEGKPQVNGVKSDLMNGSAGDDAMVLVEEEEHIASNTGEDSLLQEWKLIPESTVFDVRKQEQVLYALSKIFALRSQHDDSVLEDEENEVQASSIYVRFLPPNVFKWLLFTGNLTSNLVMRALNLPMSPDNETNVSNGLISALIDCDPSMRVLYTTLHYASFTIEETVKAIKILVQSLDNIDVPDAPEQQLLLEAAQANGTHKDSEGTLDEEQIESVTDLALSDLDVAFETLQDGMVVRGHSLRQALVKLHAFPGPRISQALRKELTQHEIIFLVQILRIELADGGWTSRYIDLGPQFVNSGGIADGGAPSNKAIIIISSLLGYALDAIGVGGWLTASSQNPEDSADEMIFSLRAEISAALEGIHEAGFLSAILGDFRMYAEQKRRSLGPVKGENEWKKKIGQPIKVDVGDDDVGAAMLPLGHKAEAPIKPFRLGTGGQRVIKSKRTMDLERSKKLGKYTYEEIRI</sequence>
<dbReference type="EMBL" id="ML977143">
    <property type="protein sequence ID" value="KAF1989994.1"/>
    <property type="molecule type" value="Genomic_DNA"/>
</dbReference>
<name>A0A6G1HAA4_9PEZI</name>
<accession>A0A6G1HAA4</accession>
<reference evidence="3" key="1">
    <citation type="journal article" date="2020" name="Stud. Mycol.">
        <title>101 Dothideomycetes genomes: a test case for predicting lifestyles and emergence of pathogens.</title>
        <authorList>
            <person name="Haridas S."/>
            <person name="Albert R."/>
            <person name="Binder M."/>
            <person name="Bloem J."/>
            <person name="Labutti K."/>
            <person name="Salamov A."/>
            <person name="Andreopoulos B."/>
            <person name="Baker S."/>
            <person name="Barry K."/>
            <person name="Bills G."/>
            <person name="Bluhm B."/>
            <person name="Cannon C."/>
            <person name="Castanera R."/>
            <person name="Culley D."/>
            <person name="Daum C."/>
            <person name="Ezra D."/>
            <person name="Gonzalez J."/>
            <person name="Henrissat B."/>
            <person name="Kuo A."/>
            <person name="Liang C."/>
            <person name="Lipzen A."/>
            <person name="Lutzoni F."/>
            <person name="Magnuson J."/>
            <person name="Mondo S."/>
            <person name="Nolan M."/>
            <person name="Ohm R."/>
            <person name="Pangilinan J."/>
            <person name="Park H.-J."/>
            <person name="Ramirez L."/>
            <person name="Alfaro M."/>
            <person name="Sun H."/>
            <person name="Tritt A."/>
            <person name="Yoshinaga Y."/>
            <person name="Zwiers L.-H."/>
            <person name="Turgeon B."/>
            <person name="Goodwin S."/>
            <person name="Spatafora J."/>
            <person name="Crous P."/>
            <person name="Grigoriev I."/>
        </authorList>
    </citation>
    <scope>NUCLEOTIDE SEQUENCE</scope>
    <source>
        <strain evidence="3">CBS 113979</strain>
    </source>
</reference>
<feature type="compositionally biased region" description="Basic and acidic residues" evidence="1">
    <location>
        <begin position="512"/>
        <end position="521"/>
    </location>
</feature>
<dbReference type="InterPro" id="IPR018843">
    <property type="entry name" value="Utp8_b-prop"/>
</dbReference>
<proteinExistence type="predicted"/>
<evidence type="ECO:0000256" key="1">
    <source>
        <dbReference type="SAM" id="MobiDB-lite"/>
    </source>
</evidence>
<feature type="region of interest" description="Disordered" evidence="1">
    <location>
        <begin position="512"/>
        <end position="543"/>
    </location>
</feature>
<keyword evidence="4" id="KW-1185">Reference proteome</keyword>
<evidence type="ECO:0000259" key="2">
    <source>
        <dbReference type="Pfam" id="PF10395"/>
    </source>
</evidence>
<dbReference type="Pfam" id="PF10395">
    <property type="entry name" value="Utp8_b_propeller"/>
    <property type="match status" value="1"/>
</dbReference>
<protein>
    <recommendedName>
        <fullName evidence="2">Utp8 beta-propeller domain-containing protein</fullName>
    </recommendedName>
</protein>
<evidence type="ECO:0000313" key="3">
    <source>
        <dbReference type="EMBL" id="KAF1989994.1"/>
    </source>
</evidence>
<evidence type="ECO:0000313" key="4">
    <source>
        <dbReference type="Proteomes" id="UP000800041"/>
    </source>
</evidence>